<keyword evidence="2" id="KW-1185">Reference proteome</keyword>
<dbReference type="Proteomes" id="UP000237105">
    <property type="component" value="Unassembled WGS sequence"/>
</dbReference>
<dbReference type="AlphaFoldDB" id="A0A2P5DU95"/>
<name>A0A2P5DU95_PARAD</name>
<reference evidence="2" key="1">
    <citation type="submission" date="2016-06" db="EMBL/GenBank/DDBJ databases">
        <title>Parallel loss of symbiosis genes in relatives of nitrogen-fixing non-legume Parasponia.</title>
        <authorList>
            <person name="Van Velzen R."/>
            <person name="Holmer R."/>
            <person name="Bu F."/>
            <person name="Rutten L."/>
            <person name="Van Zeijl A."/>
            <person name="Liu W."/>
            <person name="Santuari L."/>
            <person name="Cao Q."/>
            <person name="Sharma T."/>
            <person name="Shen D."/>
            <person name="Roswanjaya Y."/>
            <person name="Wardhani T."/>
            <person name="Kalhor M.S."/>
            <person name="Jansen J."/>
            <person name="Van den Hoogen J."/>
            <person name="Gungor B."/>
            <person name="Hartog M."/>
            <person name="Hontelez J."/>
            <person name="Verver J."/>
            <person name="Yang W.-C."/>
            <person name="Schijlen E."/>
            <person name="Repin R."/>
            <person name="Schilthuizen M."/>
            <person name="Schranz E."/>
            <person name="Heidstra R."/>
            <person name="Miyata K."/>
            <person name="Fedorova E."/>
            <person name="Kohlen W."/>
            <person name="Bisseling T."/>
            <person name="Smit S."/>
            <person name="Geurts R."/>
        </authorList>
    </citation>
    <scope>NUCLEOTIDE SEQUENCE [LARGE SCALE GENOMIC DNA]</scope>
    <source>
        <strain evidence="2">cv. WU1-14</strain>
    </source>
</reference>
<proteinExistence type="predicted"/>
<gene>
    <name evidence="1" type="ORF">PanWU01x14_031570</name>
</gene>
<evidence type="ECO:0000313" key="1">
    <source>
        <dbReference type="EMBL" id="PON76837.1"/>
    </source>
</evidence>
<accession>A0A2P5DU95</accession>
<comment type="caution">
    <text evidence="1">The sequence shown here is derived from an EMBL/GenBank/DDBJ whole genome shotgun (WGS) entry which is preliminary data.</text>
</comment>
<organism evidence="1 2">
    <name type="scientific">Parasponia andersonii</name>
    <name type="common">Sponia andersonii</name>
    <dbReference type="NCBI Taxonomy" id="3476"/>
    <lineage>
        <taxon>Eukaryota</taxon>
        <taxon>Viridiplantae</taxon>
        <taxon>Streptophyta</taxon>
        <taxon>Embryophyta</taxon>
        <taxon>Tracheophyta</taxon>
        <taxon>Spermatophyta</taxon>
        <taxon>Magnoliopsida</taxon>
        <taxon>eudicotyledons</taxon>
        <taxon>Gunneridae</taxon>
        <taxon>Pentapetalae</taxon>
        <taxon>rosids</taxon>
        <taxon>fabids</taxon>
        <taxon>Rosales</taxon>
        <taxon>Cannabaceae</taxon>
        <taxon>Parasponia</taxon>
    </lineage>
</organism>
<dbReference type="EMBL" id="JXTB01000016">
    <property type="protein sequence ID" value="PON76837.1"/>
    <property type="molecule type" value="Genomic_DNA"/>
</dbReference>
<protein>
    <submittedName>
        <fullName evidence="1">Uncharacterized protein</fullName>
    </submittedName>
</protein>
<sequence>MTAEPIKVSGGDVARMDYAMYSSGGGGGGGLETHVPPPRVVENEEEIVMDGEDENENEAVAPSMAWNGLNRQKWSTTTLTIEIMLTELLTFFCNVALRQEVIVVGMKAIIRFDLY</sequence>
<evidence type="ECO:0000313" key="2">
    <source>
        <dbReference type="Proteomes" id="UP000237105"/>
    </source>
</evidence>